<comment type="caution">
    <text evidence="3">The sequence shown here is derived from an EMBL/GenBank/DDBJ whole genome shotgun (WGS) entry which is preliminary data.</text>
</comment>
<dbReference type="PANTHER" id="PTHR43639:SF1">
    <property type="entry name" value="SHORT-CHAIN DEHYDROGENASE_REDUCTASE FAMILY PROTEIN"/>
    <property type="match status" value="1"/>
</dbReference>
<dbReference type="EMBL" id="LJYF01000030">
    <property type="protein sequence ID" value="KRP93265.1"/>
    <property type="molecule type" value="Genomic_DNA"/>
</dbReference>
<dbReference type="AlphaFoldDB" id="A0A0R3CDY8"/>
<dbReference type="Gene3D" id="3.40.50.720">
    <property type="entry name" value="NAD(P)-binding Rossmann-like Domain"/>
    <property type="match status" value="1"/>
</dbReference>
<dbReference type="Proteomes" id="UP000051380">
    <property type="component" value="Unassembled WGS sequence"/>
</dbReference>
<dbReference type="PRINTS" id="PR00081">
    <property type="entry name" value="GDHRDH"/>
</dbReference>
<accession>A0A0R3CDY8</accession>
<evidence type="ECO:0000256" key="2">
    <source>
        <dbReference type="ARBA" id="ARBA00023002"/>
    </source>
</evidence>
<dbReference type="Pfam" id="PF13561">
    <property type="entry name" value="adh_short_C2"/>
    <property type="match status" value="1"/>
</dbReference>
<dbReference type="RefSeq" id="WP_057028708.1">
    <property type="nucleotide sequence ID" value="NZ_LJYF01000030.1"/>
</dbReference>
<gene>
    <name evidence="3" type="ORF">AOQ72_26965</name>
</gene>
<dbReference type="SUPFAM" id="SSF51735">
    <property type="entry name" value="NAD(P)-binding Rossmann-fold domains"/>
    <property type="match status" value="1"/>
</dbReference>
<dbReference type="InterPro" id="IPR002347">
    <property type="entry name" value="SDR_fam"/>
</dbReference>
<dbReference type="GO" id="GO:0016491">
    <property type="term" value="F:oxidoreductase activity"/>
    <property type="evidence" value="ECO:0007669"/>
    <property type="project" value="UniProtKB-KW"/>
</dbReference>
<dbReference type="STRING" id="108015.GA0061099_1012122"/>
<evidence type="ECO:0000313" key="3">
    <source>
        <dbReference type="EMBL" id="KRP93265.1"/>
    </source>
</evidence>
<evidence type="ECO:0000313" key="4">
    <source>
        <dbReference type="Proteomes" id="UP000051380"/>
    </source>
</evidence>
<evidence type="ECO:0000256" key="1">
    <source>
        <dbReference type="ARBA" id="ARBA00006484"/>
    </source>
</evidence>
<dbReference type="InterPro" id="IPR036291">
    <property type="entry name" value="NAD(P)-bd_dom_sf"/>
</dbReference>
<proteinExistence type="inferred from homology"/>
<sequence>MRLELDDRVALVTGASRGIGLAIATTLAAEGARVALAARGADALDAARATVGGSTSVHVADVTDPAAAARVLNEVERQWGRLDILVCNVGSGASVPPGQENAAEWSRVMDLNFFATTNMIEAARPLMARGSGDRSIVCISSIAGMAALGAPVTYYAAKAALNATVRGLARPLALEGIRINAVAPGNILAADGTWARKLAENRAAVEDMLVREVALRRLGKPEEVADLVAFLASPRAAFITGSVMVADGGQLRG</sequence>
<dbReference type="PANTHER" id="PTHR43639">
    <property type="entry name" value="OXIDOREDUCTASE, SHORT-CHAIN DEHYDROGENASE/REDUCTASE FAMILY (AFU_ORTHOLOGUE AFUA_5G02870)"/>
    <property type="match status" value="1"/>
</dbReference>
<dbReference type="CDD" id="cd05233">
    <property type="entry name" value="SDR_c"/>
    <property type="match status" value="1"/>
</dbReference>
<name>A0A0R3CDY8_9BRAD</name>
<reference evidence="3 4" key="1">
    <citation type="submission" date="2015-09" db="EMBL/GenBank/DDBJ databases">
        <title>Draft Genome Sequence of the Strain BR 3267 (Bradyrhizobium yuanmingense) recommended as inoculant for cowpea in Brazil.</title>
        <authorList>
            <person name="Simoes-Araujo J.L."/>
            <person name="Zilli J.E."/>
        </authorList>
    </citation>
    <scope>NUCLEOTIDE SEQUENCE [LARGE SCALE GENOMIC DNA]</scope>
    <source>
        <strain evidence="3 4">BR3267</strain>
    </source>
</reference>
<organism evidence="3 4">
    <name type="scientific">Bradyrhizobium yuanmingense</name>
    <dbReference type="NCBI Taxonomy" id="108015"/>
    <lineage>
        <taxon>Bacteria</taxon>
        <taxon>Pseudomonadati</taxon>
        <taxon>Pseudomonadota</taxon>
        <taxon>Alphaproteobacteria</taxon>
        <taxon>Hyphomicrobiales</taxon>
        <taxon>Nitrobacteraceae</taxon>
        <taxon>Bradyrhizobium</taxon>
    </lineage>
</organism>
<dbReference type="FunFam" id="3.40.50.720:FF:000084">
    <property type="entry name" value="Short-chain dehydrogenase reductase"/>
    <property type="match status" value="1"/>
</dbReference>
<dbReference type="OrthoDB" id="9793325at2"/>
<protein>
    <submittedName>
        <fullName evidence="3">Oxidoreductase</fullName>
    </submittedName>
</protein>
<comment type="similarity">
    <text evidence="1">Belongs to the short-chain dehydrogenases/reductases (SDR) family.</text>
</comment>
<keyword evidence="2" id="KW-0560">Oxidoreductase</keyword>